<dbReference type="AlphaFoldDB" id="A0A3M0KLU6"/>
<dbReference type="PANTHER" id="PTHR40389:SF3">
    <property type="entry name" value="IGE-BINDING PROTEIN"/>
    <property type="match status" value="1"/>
</dbReference>
<evidence type="ECO:0000313" key="4">
    <source>
        <dbReference type="EMBL" id="RMC14055.1"/>
    </source>
</evidence>
<dbReference type="GO" id="GO:0008270">
    <property type="term" value="F:zinc ion binding"/>
    <property type="evidence" value="ECO:0007669"/>
    <property type="project" value="UniProtKB-KW"/>
</dbReference>
<sequence>MVRDSGAAQEEQQDMSITDDDIIRITASEDIPVQTTKAFDFSHQASSFLLSKDFMKQFFWQFSEAASEFQQDSLSSFSRLFPLEKGTQVLWESFLPSYVLQLPGGPTLSFQDVAEKLRDAQQSLVSVPQAKEKETKQDDVKPQKQEDLGKDEAALKLQTQQSILVSDKTQEVLTDIKNAAQKAMVQIPPTGVTENIYTDIKQGPSESFTSFIDRLTQAVDRQISDDGVKPYLLWCLAFANANPECKRVISAMPGQPSMAEVIEACSKVGTPQHITTVLGDQVKKAIRDAFANFQQRQCYKCGKQGHFKKNCPKLAKIASSPDVCPR</sequence>
<dbReference type="Gene3D" id="4.10.60.10">
    <property type="entry name" value="Zinc finger, CCHC-type"/>
    <property type="match status" value="1"/>
</dbReference>
<keyword evidence="1" id="KW-0862">Zinc</keyword>
<evidence type="ECO:0000259" key="3">
    <source>
        <dbReference type="PROSITE" id="PS50158"/>
    </source>
</evidence>
<feature type="compositionally biased region" description="Basic and acidic residues" evidence="2">
    <location>
        <begin position="130"/>
        <end position="147"/>
    </location>
</feature>
<keyword evidence="1" id="KW-0479">Metal-binding</keyword>
<comment type="caution">
    <text evidence="4">The sequence shown here is derived from an EMBL/GenBank/DDBJ whole genome shotgun (WGS) entry which is preliminary data.</text>
</comment>
<proteinExistence type="predicted"/>
<dbReference type="InterPro" id="IPR045345">
    <property type="entry name" value="Gag_p24_C"/>
</dbReference>
<dbReference type="Pfam" id="PF00098">
    <property type="entry name" value="zf-CCHC"/>
    <property type="match status" value="1"/>
</dbReference>
<feature type="domain" description="CCHC-type" evidence="3">
    <location>
        <begin position="298"/>
        <end position="313"/>
    </location>
</feature>
<dbReference type="Gene3D" id="1.10.1200.30">
    <property type="match status" value="1"/>
</dbReference>
<keyword evidence="5" id="KW-1185">Reference proteome</keyword>
<name>A0A3M0KLU6_HIRRU</name>
<dbReference type="InterPro" id="IPR001878">
    <property type="entry name" value="Znf_CCHC"/>
</dbReference>
<dbReference type="SMART" id="SM00343">
    <property type="entry name" value="ZnF_C2HC"/>
    <property type="match status" value="1"/>
</dbReference>
<dbReference type="GO" id="GO:0003676">
    <property type="term" value="F:nucleic acid binding"/>
    <property type="evidence" value="ECO:0007669"/>
    <property type="project" value="InterPro"/>
</dbReference>
<protein>
    <recommendedName>
        <fullName evidence="3">CCHC-type domain-containing protein</fullName>
    </recommendedName>
</protein>
<gene>
    <name evidence="4" type="ORF">DUI87_09142</name>
</gene>
<dbReference type="OrthoDB" id="9386882at2759"/>
<dbReference type="SUPFAM" id="SSF47353">
    <property type="entry name" value="Retrovirus capsid dimerization domain-like"/>
    <property type="match status" value="1"/>
</dbReference>
<evidence type="ECO:0000313" key="5">
    <source>
        <dbReference type="Proteomes" id="UP000269221"/>
    </source>
</evidence>
<dbReference type="InterPro" id="IPR036875">
    <property type="entry name" value="Znf_CCHC_sf"/>
</dbReference>
<dbReference type="Pfam" id="PF19317">
    <property type="entry name" value="Gag_p24_C"/>
    <property type="match status" value="1"/>
</dbReference>
<dbReference type="Proteomes" id="UP000269221">
    <property type="component" value="Unassembled WGS sequence"/>
</dbReference>
<dbReference type="InterPro" id="IPR050195">
    <property type="entry name" value="Primate_lentivir_Gag_pol-like"/>
</dbReference>
<dbReference type="EMBL" id="QRBI01000105">
    <property type="protein sequence ID" value="RMC14055.1"/>
    <property type="molecule type" value="Genomic_DNA"/>
</dbReference>
<dbReference type="PROSITE" id="PS50158">
    <property type="entry name" value="ZF_CCHC"/>
    <property type="match status" value="1"/>
</dbReference>
<evidence type="ECO:0000256" key="2">
    <source>
        <dbReference type="SAM" id="MobiDB-lite"/>
    </source>
</evidence>
<organism evidence="4 5">
    <name type="scientific">Hirundo rustica rustica</name>
    <dbReference type="NCBI Taxonomy" id="333673"/>
    <lineage>
        <taxon>Eukaryota</taxon>
        <taxon>Metazoa</taxon>
        <taxon>Chordata</taxon>
        <taxon>Craniata</taxon>
        <taxon>Vertebrata</taxon>
        <taxon>Euteleostomi</taxon>
        <taxon>Archelosauria</taxon>
        <taxon>Archosauria</taxon>
        <taxon>Dinosauria</taxon>
        <taxon>Saurischia</taxon>
        <taxon>Theropoda</taxon>
        <taxon>Coelurosauria</taxon>
        <taxon>Aves</taxon>
        <taxon>Neognathae</taxon>
        <taxon>Neoaves</taxon>
        <taxon>Telluraves</taxon>
        <taxon>Australaves</taxon>
        <taxon>Passeriformes</taxon>
        <taxon>Sylvioidea</taxon>
        <taxon>Hirundinidae</taxon>
        <taxon>Hirundo</taxon>
    </lineage>
</organism>
<dbReference type="PANTHER" id="PTHR40389">
    <property type="entry name" value="ENDOGENOUS RETROVIRUS GROUP K MEMBER 24 GAG POLYPROTEIN-RELATED"/>
    <property type="match status" value="1"/>
</dbReference>
<dbReference type="SUPFAM" id="SSF57756">
    <property type="entry name" value="Retrovirus zinc finger-like domains"/>
    <property type="match status" value="1"/>
</dbReference>
<reference evidence="4 5" key="1">
    <citation type="submission" date="2018-07" db="EMBL/GenBank/DDBJ databases">
        <title>A high quality draft genome assembly of the barn swallow (H. rustica rustica).</title>
        <authorList>
            <person name="Formenti G."/>
            <person name="Chiara M."/>
            <person name="Poveda L."/>
            <person name="Francoijs K.-J."/>
            <person name="Bonisoli-Alquati A."/>
            <person name="Canova L."/>
            <person name="Gianfranceschi L."/>
            <person name="Horner D.S."/>
            <person name="Saino N."/>
        </authorList>
    </citation>
    <scope>NUCLEOTIDE SEQUENCE [LARGE SCALE GENOMIC DNA]</scope>
    <source>
        <strain evidence="4">Chelidonia</strain>
        <tissue evidence="4">Blood</tissue>
    </source>
</reference>
<keyword evidence="1" id="KW-0863">Zinc-finger</keyword>
<accession>A0A3M0KLU6</accession>
<dbReference type="InterPro" id="IPR008916">
    <property type="entry name" value="Retrov_capsid_C"/>
</dbReference>
<evidence type="ECO:0000256" key="1">
    <source>
        <dbReference type="PROSITE-ProRule" id="PRU00047"/>
    </source>
</evidence>
<feature type="region of interest" description="Disordered" evidence="2">
    <location>
        <begin position="124"/>
        <end position="147"/>
    </location>
</feature>